<dbReference type="AlphaFoldDB" id="A0A645JN94"/>
<gene>
    <name evidence="1" type="ORF">SDC9_212529</name>
</gene>
<sequence>MILMAVRYQQTPDPVDILFQIGCIGYHQIDAQHLFRWERTAAVDYDDILPILNRGHVLANFANTTERYDFQF</sequence>
<proteinExistence type="predicted"/>
<organism evidence="1">
    <name type="scientific">bioreactor metagenome</name>
    <dbReference type="NCBI Taxonomy" id="1076179"/>
    <lineage>
        <taxon>unclassified sequences</taxon>
        <taxon>metagenomes</taxon>
        <taxon>ecological metagenomes</taxon>
    </lineage>
</organism>
<accession>A0A645JN94</accession>
<dbReference type="EMBL" id="VSSQ01146076">
    <property type="protein sequence ID" value="MPN64752.1"/>
    <property type="molecule type" value="Genomic_DNA"/>
</dbReference>
<protein>
    <submittedName>
        <fullName evidence="1">Uncharacterized protein</fullName>
    </submittedName>
</protein>
<evidence type="ECO:0000313" key="1">
    <source>
        <dbReference type="EMBL" id="MPN64752.1"/>
    </source>
</evidence>
<name>A0A645JN94_9ZZZZ</name>
<reference evidence="1" key="1">
    <citation type="submission" date="2019-08" db="EMBL/GenBank/DDBJ databases">
        <authorList>
            <person name="Kucharzyk K."/>
            <person name="Murdoch R.W."/>
            <person name="Higgins S."/>
            <person name="Loffler F."/>
        </authorList>
    </citation>
    <scope>NUCLEOTIDE SEQUENCE</scope>
</reference>
<comment type="caution">
    <text evidence="1">The sequence shown here is derived from an EMBL/GenBank/DDBJ whole genome shotgun (WGS) entry which is preliminary data.</text>
</comment>